<feature type="transmembrane region" description="Helical" evidence="6">
    <location>
        <begin position="392"/>
        <end position="414"/>
    </location>
</feature>
<dbReference type="Gene3D" id="1.20.1720.10">
    <property type="entry name" value="Multidrug resistance protein D"/>
    <property type="match status" value="1"/>
</dbReference>
<keyword evidence="3 6" id="KW-0812">Transmembrane</keyword>
<dbReference type="Pfam" id="PF07690">
    <property type="entry name" value="MFS_1"/>
    <property type="match status" value="2"/>
</dbReference>
<organism evidence="8 9">
    <name type="scientific">Pectinatus brassicae</name>
    <dbReference type="NCBI Taxonomy" id="862415"/>
    <lineage>
        <taxon>Bacteria</taxon>
        <taxon>Bacillati</taxon>
        <taxon>Bacillota</taxon>
        <taxon>Negativicutes</taxon>
        <taxon>Selenomonadales</taxon>
        <taxon>Selenomonadaceae</taxon>
        <taxon>Pectinatus</taxon>
    </lineage>
</organism>
<name>A0A840UTC6_9FIRM</name>
<evidence type="ECO:0000256" key="3">
    <source>
        <dbReference type="ARBA" id="ARBA00022692"/>
    </source>
</evidence>
<dbReference type="PANTHER" id="PTHR42718:SF9">
    <property type="entry name" value="MAJOR FACILITATOR SUPERFAMILY MULTIDRUG TRANSPORTER MFSC"/>
    <property type="match status" value="1"/>
</dbReference>
<dbReference type="GO" id="GO:0005886">
    <property type="term" value="C:plasma membrane"/>
    <property type="evidence" value="ECO:0007669"/>
    <property type="project" value="UniProtKB-SubCell"/>
</dbReference>
<feature type="transmembrane region" description="Helical" evidence="6">
    <location>
        <begin position="293"/>
        <end position="315"/>
    </location>
</feature>
<dbReference type="SUPFAM" id="SSF103473">
    <property type="entry name" value="MFS general substrate transporter"/>
    <property type="match status" value="1"/>
</dbReference>
<reference evidence="8 9" key="1">
    <citation type="submission" date="2020-08" db="EMBL/GenBank/DDBJ databases">
        <title>Genomic Encyclopedia of Type Strains, Phase IV (KMG-IV): sequencing the most valuable type-strain genomes for metagenomic binning, comparative biology and taxonomic classification.</title>
        <authorList>
            <person name="Goeker M."/>
        </authorList>
    </citation>
    <scope>NUCLEOTIDE SEQUENCE [LARGE SCALE GENOMIC DNA]</scope>
    <source>
        <strain evidence="8 9">DSM 24661</strain>
    </source>
</reference>
<feature type="transmembrane region" description="Helical" evidence="6">
    <location>
        <begin position="352"/>
        <end position="371"/>
    </location>
</feature>
<dbReference type="Gene3D" id="1.20.1250.20">
    <property type="entry name" value="MFS general substrate transporter like domains"/>
    <property type="match status" value="1"/>
</dbReference>
<dbReference type="PANTHER" id="PTHR42718">
    <property type="entry name" value="MAJOR FACILITATOR SUPERFAMILY MULTIDRUG TRANSPORTER MFSC"/>
    <property type="match status" value="1"/>
</dbReference>
<dbReference type="InterPro" id="IPR036259">
    <property type="entry name" value="MFS_trans_sf"/>
</dbReference>
<dbReference type="RefSeq" id="WP_260162440.1">
    <property type="nucleotide sequence ID" value="NZ_JACHFH010000008.1"/>
</dbReference>
<feature type="transmembrane region" description="Helical" evidence="6">
    <location>
        <begin position="108"/>
        <end position="130"/>
    </location>
</feature>
<feature type="transmembrane region" description="Helical" evidence="6">
    <location>
        <begin position="198"/>
        <end position="218"/>
    </location>
</feature>
<evidence type="ECO:0000256" key="1">
    <source>
        <dbReference type="ARBA" id="ARBA00004651"/>
    </source>
</evidence>
<feature type="transmembrane region" description="Helical" evidence="6">
    <location>
        <begin position="49"/>
        <end position="67"/>
    </location>
</feature>
<dbReference type="InterPro" id="IPR011701">
    <property type="entry name" value="MFS"/>
</dbReference>
<dbReference type="EMBL" id="JACHFH010000008">
    <property type="protein sequence ID" value="MBB5335745.1"/>
    <property type="molecule type" value="Genomic_DNA"/>
</dbReference>
<feature type="domain" description="Major facilitator superfamily (MFS) profile" evidence="7">
    <location>
        <begin position="13"/>
        <end position="458"/>
    </location>
</feature>
<feature type="transmembrane region" description="Helical" evidence="6">
    <location>
        <begin position="224"/>
        <end position="241"/>
    </location>
</feature>
<feature type="transmembrane region" description="Helical" evidence="6">
    <location>
        <begin position="137"/>
        <end position="159"/>
    </location>
</feature>
<dbReference type="AlphaFoldDB" id="A0A840UTC6"/>
<dbReference type="CDD" id="cd17321">
    <property type="entry name" value="MFS_MMR_MDR_like"/>
    <property type="match status" value="1"/>
</dbReference>
<accession>A0A840UTC6</accession>
<dbReference type="PRINTS" id="PR01036">
    <property type="entry name" value="TCRTETB"/>
</dbReference>
<evidence type="ECO:0000313" key="8">
    <source>
        <dbReference type="EMBL" id="MBB5335745.1"/>
    </source>
</evidence>
<keyword evidence="4 6" id="KW-1133">Transmembrane helix</keyword>
<feature type="transmembrane region" description="Helical" evidence="6">
    <location>
        <begin position="79"/>
        <end position="102"/>
    </location>
</feature>
<gene>
    <name evidence="8" type="ORF">HNR32_000879</name>
</gene>
<evidence type="ECO:0000256" key="2">
    <source>
        <dbReference type="ARBA" id="ARBA00022448"/>
    </source>
</evidence>
<evidence type="ECO:0000256" key="4">
    <source>
        <dbReference type="ARBA" id="ARBA00022989"/>
    </source>
</evidence>
<evidence type="ECO:0000259" key="7">
    <source>
        <dbReference type="PROSITE" id="PS50850"/>
    </source>
</evidence>
<keyword evidence="9" id="KW-1185">Reference proteome</keyword>
<feature type="transmembrane region" description="Helical" evidence="6">
    <location>
        <begin position="327"/>
        <end position="346"/>
    </location>
</feature>
<proteinExistence type="predicted"/>
<comment type="subcellular location">
    <subcellularLocation>
        <location evidence="1">Cell membrane</location>
        <topology evidence="1">Multi-pass membrane protein</topology>
    </subcellularLocation>
</comment>
<dbReference type="PROSITE" id="PS50850">
    <property type="entry name" value="MFS"/>
    <property type="match status" value="1"/>
</dbReference>
<keyword evidence="5 6" id="KW-0472">Membrane</keyword>
<feature type="transmembrane region" description="Helical" evidence="6">
    <location>
        <begin position="261"/>
        <end position="287"/>
    </location>
</feature>
<dbReference type="GO" id="GO:0022857">
    <property type="term" value="F:transmembrane transporter activity"/>
    <property type="evidence" value="ECO:0007669"/>
    <property type="project" value="InterPro"/>
</dbReference>
<evidence type="ECO:0000313" key="9">
    <source>
        <dbReference type="Proteomes" id="UP000559117"/>
    </source>
</evidence>
<feature type="transmembrane region" description="Helical" evidence="6">
    <location>
        <begin position="12"/>
        <end position="29"/>
    </location>
</feature>
<dbReference type="Proteomes" id="UP000559117">
    <property type="component" value="Unassembled WGS sequence"/>
</dbReference>
<keyword evidence="2" id="KW-0813">Transport</keyword>
<feature type="transmembrane region" description="Helical" evidence="6">
    <location>
        <begin position="165"/>
        <end position="186"/>
    </location>
</feature>
<protein>
    <submittedName>
        <fullName evidence="8">MFS family permease</fullName>
    </submittedName>
</protein>
<evidence type="ECO:0000256" key="5">
    <source>
        <dbReference type="ARBA" id="ARBA00023136"/>
    </source>
</evidence>
<comment type="caution">
    <text evidence="8">The sequence shown here is derived from an EMBL/GenBank/DDBJ whole genome shotgun (WGS) entry which is preliminary data.</text>
</comment>
<feature type="transmembrane region" description="Helical" evidence="6">
    <location>
        <begin position="434"/>
        <end position="452"/>
    </location>
</feature>
<evidence type="ECO:0000256" key="6">
    <source>
        <dbReference type="SAM" id="Phobius"/>
    </source>
</evidence>
<sequence length="458" mass="50322">MKGYTIIMAEKRIFYSVLITSFFGPFMASSVNVAIPSMALEYHLLAEDLTWVLTLFLLGAVSFLIPWGKYADIKGRRKIYQYGCTGVIITTLACIFAPSLQFLLFLRFSQGVCMAMNFSTGIAMLIACYPKARRGRVIGYSASCVYMGLSLGPVIGGALTEFLGWRSIFFFTAIGLIFSLSLLISVHKDWFGDKNDKFDIVSAALYAISSSSILYGLSSYLHHPIMKWLILCGIIVGIIFIQRQRIIDHPLLDLSLFKNTIFAMSNLATLINYSATFGIAFVMSLYLQVIRGFAPLNAGMLLLLQPVMMAILSPLAGALSDKYEPRIIASGGMSITAVGLFLLSRLTAFSSLYYIGSVLLFIGIGFALFSSPNNNAIMGSVEKKYYGIASSIVSAMRMFGQATSMAIVTLLLSMYTVNSPYVQYHSNLLTGIKMIFFVLALTCCLGIFCSLARGKKNK</sequence>
<dbReference type="InterPro" id="IPR020846">
    <property type="entry name" value="MFS_dom"/>
</dbReference>